<dbReference type="InterPro" id="IPR018961">
    <property type="entry name" value="DnaJ_homolog_subfam-C_membr-28"/>
</dbReference>
<dbReference type="EMBL" id="ML996579">
    <property type="protein sequence ID" value="KAF2754881.1"/>
    <property type="molecule type" value="Genomic_DNA"/>
</dbReference>
<name>A0A6A6W1F3_9PEZI</name>
<feature type="region of interest" description="Disordered" evidence="1">
    <location>
        <begin position="1"/>
        <end position="27"/>
    </location>
</feature>
<feature type="domain" description="DnaJ homologue subfamily C member 28 conserved" evidence="2">
    <location>
        <begin position="181"/>
        <end position="250"/>
    </location>
</feature>
<dbReference type="PANTHER" id="PTHR39394:SF1">
    <property type="entry name" value="DNAJ HOMOLOGUE SUBFAMILY C MEMBER 28 CONSERVED DOMAIN-CONTAINING PROTEIN"/>
    <property type="match status" value="1"/>
</dbReference>
<dbReference type="OrthoDB" id="1922282at2759"/>
<evidence type="ECO:0000313" key="4">
    <source>
        <dbReference type="Proteomes" id="UP000799437"/>
    </source>
</evidence>
<feature type="region of interest" description="Disordered" evidence="1">
    <location>
        <begin position="96"/>
        <end position="120"/>
    </location>
</feature>
<evidence type="ECO:0000256" key="1">
    <source>
        <dbReference type="SAM" id="MobiDB-lite"/>
    </source>
</evidence>
<reference evidence="3" key="1">
    <citation type="journal article" date="2020" name="Stud. Mycol.">
        <title>101 Dothideomycetes genomes: a test case for predicting lifestyles and emergence of pathogens.</title>
        <authorList>
            <person name="Haridas S."/>
            <person name="Albert R."/>
            <person name="Binder M."/>
            <person name="Bloem J."/>
            <person name="Labutti K."/>
            <person name="Salamov A."/>
            <person name="Andreopoulos B."/>
            <person name="Baker S."/>
            <person name="Barry K."/>
            <person name="Bills G."/>
            <person name="Bluhm B."/>
            <person name="Cannon C."/>
            <person name="Castanera R."/>
            <person name="Culley D."/>
            <person name="Daum C."/>
            <person name="Ezra D."/>
            <person name="Gonzalez J."/>
            <person name="Henrissat B."/>
            <person name="Kuo A."/>
            <person name="Liang C."/>
            <person name="Lipzen A."/>
            <person name="Lutzoni F."/>
            <person name="Magnuson J."/>
            <person name="Mondo S."/>
            <person name="Nolan M."/>
            <person name="Ohm R."/>
            <person name="Pangilinan J."/>
            <person name="Park H.-J."/>
            <person name="Ramirez L."/>
            <person name="Alfaro M."/>
            <person name="Sun H."/>
            <person name="Tritt A."/>
            <person name="Yoshinaga Y."/>
            <person name="Zwiers L.-H."/>
            <person name="Turgeon B."/>
            <person name="Goodwin S."/>
            <person name="Spatafora J."/>
            <person name="Crous P."/>
            <person name="Grigoriev I."/>
        </authorList>
    </citation>
    <scope>NUCLEOTIDE SEQUENCE</scope>
    <source>
        <strain evidence="3">CBS 121739</strain>
    </source>
</reference>
<dbReference type="PANTHER" id="PTHR39394">
    <property type="entry name" value="YALI0E31793P"/>
    <property type="match status" value="1"/>
</dbReference>
<sequence length="495" mass="54884">MSARLEQMSNESLESNPRGAARAVSDAGFSEDLRRQLEERIAGANFRNQHASALAQVEMGNTTPRHARNIAMSQPWQGMESVEDAALRMLTDSHKPMRSSRQSSGQPFRMPQTVDTGRAKHKPGIASVIARAKENTATYEKIKDSPVSKEEREKMLAEMRAKFHPHARSVVPGTIQGLASLANERIEDAIARGQFKNLPRGQVIERDYTASSPFLDTTEYFMNKIIQKQEIVPPWIEKQQELVSAAAKFRARLRNDWKRHAARTIASKGGTLEEQIRRAQLYAEAELRENPSSRVKEERMNTISAEGHISQISPSSELHVPDAPSLTPFPTANVIDEEILVTTDAVTADSTPAPITSPDTAATLPTSPPTVHPFRDPSWLSTEQAYLTHAIASLNALTRTYNLQAPRVAQKPYFHLERELRACYTDVAPQLAPEIRMRALAPRARSSVISDGGVRGGLLDRVVGTGAAVRVRDEEGGKRYGMRQFWRDLWGGGTG</sequence>
<dbReference type="Proteomes" id="UP000799437">
    <property type="component" value="Unassembled WGS sequence"/>
</dbReference>
<dbReference type="AlphaFoldDB" id="A0A6A6W1F3"/>
<dbReference type="RefSeq" id="XP_033597332.1">
    <property type="nucleotide sequence ID" value="XM_033746188.1"/>
</dbReference>
<dbReference type="GeneID" id="54487242"/>
<keyword evidence="4" id="KW-1185">Reference proteome</keyword>
<organism evidence="3 4">
    <name type="scientific">Pseudovirgaria hyperparasitica</name>
    <dbReference type="NCBI Taxonomy" id="470096"/>
    <lineage>
        <taxon>Eukaryota</taxon>
        <taxon>Fungi</taxon>
        <taxon>Dikarya</taxon>
        <taxon>Ascomycota</taxon>
        <taxon>Pezizomycotina</taxon>
        <taxon>Dothideomycetes</taxon>
        <taxon>Dothideomycetes incertae sedis</taxon>
        <taxon>Acrospermales</taxon>
        <taxon>Acrospermaceae</taxon>
        <taxon>Pseudovirgaria</taxon>
    </lineage>
</organism>
<feature type="compositionally biased region" description="Polar residues" evidence="1">
    <location>
        <begin position="350"/>
        <end position="365"/>
    </location>
</feature>
<evidence type="ECO:0000313" key="3">
    <source>
        <dbReference type="EMBL" id="KAF2754881.1"/>
    </source>
</evidence>
<gene>
    <name evidence="3" type="ORF">EJ05DRAFT_494350</name>
</gene>
<evidence type="ECO:0000259" key="2">
    <source>
        <dbReference type="Pfam" id="PF09350"/>
    </source>
</evidence>
<feature type="region of interest" description="Disordered" evidence="1">
    <location>
        <begin position="350"/>
        <end position="370"/>
    </location>
</feature>
<protein>
    <recommendedName>
        <fullName evidence="2">DnaJ homologue subfamily C member 28 conserved domain-containing protein</fullName>
    </recommendedName>
</protein>
<dbReference type="Pfam" id="PF09350">
    <property type="entry name" value="DJC28_CD"/>
    <property type="match status" value="1"/>
</dbReference>
<proteinExistence type="predicted"/>
<accession>A0A6A6W1F3</accession>